<feature type="transmembrane region" description="Helical" evidence="6">
    <location>
        <begin position="268"/>
        <end position="287"/>
    </location>
</feature>
<evidence type="ECO:0000256" key="5">
    <source>
        <dbReference type="ARBA" id="ARBA00023136"/>
    </source>
</evidence>
<keyword evidence="4 6" id="KW-1133">Transmembrane helix</keyword>
<name>A0ABN1LF25_9ALTE</name>
<dbReference type="SUPFAM" id="SSF103481">
    <property type="entry name" value="Multidrug resistance efflux transporter EmrE"/>
    <property type="match status" value="2"/>
</dbReference>
<feature type="transmembrane region" description="Helical" evidence="6">
    <location>
        <begin position="118"/>
        <end position="136"/>
    </location>
</feature>
<evidence type="ECO:0000256" key="2">
    <source>
        <dbReference type="ARBA" id="ARBA00007362"/>
    </source>
</evidence>
<dbReference type="Proteomes" id="UP001500359">
    <property type="component" value="Unassembled WGS sequence"/>
</dbReference>
<dbReference type="PANTHER" id="PTHR32322">
    <property type="entry name" value="INNER MEMBRANE TRANSPORTER"/>
    <property type="match status" value="1"/>
</dbReference>
<comment type="similarity">
    <text evidence="2">Belongs to the EamA transporter family.</text>
</comment>
<protein>
    <submittedName>
        <fullName evidence="8">EamA family transporter</fullName>
    </submittedName>
</protein>
<comment type="caution">
    <text evidence="8">The sequence shown here is derived from an EMBL/GenBank/DDBJ whole genome shotgun (WGS) entry which is preliminary data.</text>
</comment>
<dbReference type="InterPro" id="IPR050638">
    <property type="entry name" value="AA-Vitamin_Transporters"/>
</dbReference>
<evidence type="ECO:0000256" key="1">
    <source>
        <dbReference type="ARBA" id="ARBA00004141"/>
    </source>
</evidence>
<dbReference type="Pfam" id="PF00892">
    <property type="entry name" value="EamA"/>
    <property type="match status" value="2"/>
</dbReference>
<keyword evidence="9" id="KW-1185">Reference proteome</keyword>
<keyword evidence="3 6" id="KW-0812">Transmembrane</keyword>
<reference evidence="8 9" key="1">
    <citation type="journal article" date="2019" name="Int. J. Syst. Evol. Microbiol.">
        <title>The Global Catalogue of Microorganisms (GCM) 10K type strain sequencing project: providing services to taxonomists for standard genome sequencing and annotation.</title>
        <authorList>
            <consortium name="The Broad Institute Genomics Platform"/>
            <consortium name="The Broad Institute Genome Sequencing Center for Infectious Disease"/>
            <person name="Wu L."/>
            <person name="Ma J."/>
        </authorList>
    </citation>
    <scope>NUCLEOTIDE SEQUENCE [LARGE SCALE GENOMIC DNA]</scope>
    <source>
        <strain evidence="8 9">JCM 15896</strain>
    </source>
</reference>
<feature type="transmembrane region" description="Helical" evidence="6">
    <location>
        <begin position="148"/>
        <end position="168"/>
    </location>
</feature>
<evidence type="ECO:0000256" key="3">
    <source>
        <dbReference type="ARBA" id="ARBA00022692"/>
    </source>
</evidence>
<feature type="domain" description="EamA" evidence="7">
    <location>
        <begin position="150"/>
        <end position="284"/>
    </location>
</feature>
<feature type="transmembrane region" description="Helical" evidence="6">
    <location>
        <begin position="87"/>
        <end position="106"/>
    </location>
</feature>
<keyword evidence="5 6" id="KW-0472">Membrane</keyword>
<feature type="domain" description="EamA" evidence="7">
    <location>
        <begin position="4"/>
        <end position="135"/>
    </location>
</feature>
<dbReference type="PANTHER" id="PTHR32322:SF2">
    <property type="entry name" value="EAMA DOMAIN-CONTAINING PROTEIN"/>
    <property type="match status" value="1"/>
</dbReference>
<feature type="transmembrane region" description="Helical" evidence="6">
    <location>
        <begin position="244"/>
        <end position="262"/>
    </location>
</feature>
<accession>A0ABN1LF25</accession>
<feature type="transmembrane region" description="Helical" evidence="6">
    <location>
        <begin position="7"/>
        <end position="25"/>
    </location>
</feature>
<evidence type="ECO:0000256" key="6">
    <source>
        <dbReference type="SAM" id="Phobius"/>
    </source>
</evidence>
<evidence type="ECO:0000313" key="9">
    <source>
        <dbReference type="Proteomes" id="UP001500359"/>
    </source>
</evidence>
<organism evidence="8 9">
    <name type="scientific">Aliiglaciecola litoralis</name>
    <dbReference type="NCBI Taxonomy" id="582857"/>
    <lineage>
        <taxon>Bacteria</taxon>
        <taxon>Pseudomonadati</taxon>
        <taxon>Pseudomonadota</taxon>
        <taxon>Gammaproteobacteria</taxon>
        <taxon>Alteromonadales</taxon>
        <taxon>Alteromonadaceae</taxon>
        <taxon>Aliiglaciecola</taxon>
    </lineage>
</organism>
<comment type="subcellular location">
    <subcellularLocation>
        <location evidence="1">Membrane</location>
        <topology evidence="1">Multi-pass membrane protein</topology>
    </subcellularLocation>
</comment>
<gene>
    <name evidence="8" type="ORF">GCM10009114_13040</name>
</gene>
<evidence type="ECO:0000256" key="4">
    <source>
        <dbReference type="ARBA" id="ARBA00022989"/>
    </source>
</evidence>
<feature type="transmembrane region" description="Helical" evidence="6">
    <location>
        <begin position="189"/>
        <end position="207"/>
    </location>
</feature>
<evidence type="ECO:0000313" key="8">
    <source>
        <dbReference type="EMBL" id="GAA0855039.1"/>
    </source>
</evidence>
<feature type="transmembrane region" description="Helical" evidence="6">
    <location>
        <begin position="213"/>
        <end position="232"/>
    </location>
</feature>
<sequence length="299" mass="33160">MSNIQLFLSCTIIWGSTWIAITYQLGEVDPVLSVAYRFTIASVVLGVFCKIRKLPLAMPGHIHLKMAAVGLSLYTLDYSFLYESQKYIVSAVVALMSSCIIYINVVMRRVFLKKPIRIEVLVGATFGLVGMALIFVPEFAKVHNDQFLALGIILACISFVCASIGNVVSERILDHGTPVIQMNFWAMTYALIFLYGYAFISGAEFILPTASEYYLSLVFLAVFGSVLAFGAFMKLVQQIGSDKAAYVVLMYPLVALFISTFFEGYQWHLQSVIGVIIVLFGNAIAMGKLTFPRLKRKVA</sequence>
<dbReference type="EMBL" id="BAAAFD010000002">
    <property type="protein sequence ID" value="GAA0855039.1"/>
    <property type="molecule type" value="Genomic_DNA"/>
</dbReference>
<dbReference type="RefSeq" id="WP_343857776.1">
    <property type="nucleotide sequence ID" value="NZ_BAAAFD010000002.1"/>
</dbReference>
<evidence type="ECO:0000259" key="7">
    <source>
        <dbReference type="Pfam" id="PF00892"/>
    </source>
</evidence>
<proteinExistence type="inferred from homology"/>
<dbReference type="InterPro" id="IPR037185">
    <property type="entry name" value="EmrE-like"/>
</dbReference>
<dbReference type="InterPro" id="IPR000620">
    <property type="entry name" value="EamA_dom"/>
</dbReference>